<evidence type="ECO:0000256" key="1">
    <source>
        <dbReference type="ARBA" id="ARBA00004651"/>
    </source>
</evidence>
<feature type="transmembrane region" description="Helical" evidence="6">
    <location>
        <begin position="188"/>
        <end position="208"/>
    </location>
</feature>
<dbReference type="EMBL" id="JBHTCP010000050">
    <property type="protein sequence ID" value="MFC7373154.1"/>
    <property type="molecule type" value="Genomic_DNA"/>
</dbReference>
<feature type="transmembrane region" description="Helical" evidence="6">
    <location>
        <begin position="113"/>
        <end position="132"/>
    </location>
</feature>
<dbReference type="PANTHER" id="PTHR38825:SF2">
    <property type="entry name" value="LYSINE TRANSPORTER LYSE"/>
    <property type="match status" value="1"/>
</dbReference>
<dbReference type="Pfam" id="PF01810">
    <property type="entry name" value="LysE"/>
    <property type="match status" value="1"/>
</dbReference>
<accession>A0ABW2NUV3</accession>
<dbReference type="InterPro" id="IPR001123">
    <property type="entry name" value="LeuE-type"/>
</dbReference>
<keyword evidence="4 6" id="KW-1133">Transmembrane helix</keyword>
<keyword evidence="3 6" id="KW-0812">Transmembrane</keyword>
<evidence type="ECO:0000256" key="3">
    <source>
        <dbReference type="ARBA" id="ARBA00022692"/>
    </source>
</evidence>
<protein>
    <submittedName>
        <fullName evidence="7">LysE family translocator</fullName>
    </submittedName>
</protein>
<organism evidence="7 8">
    <name type="scientific">Fictibacillus iocasae</name>
    <dbReference type="NCBI Taxonomy" id="2715437"/>
    <lineage>
        <taxon>Bacteria</taxon>
        <taxon>Bacillati</taxon>
        <taxon>Bacillota</taxon>
        <taxon>Bacilli</taxon>
        <taxon>Bacillales</taxon>
        <taxon>Fictibacillaceae</taxon>
        <taxon>Fictibacillus</taxon>
    </lineage>
</organism>
<evidence type="ECO:0000256" key="5">
    <source>
        <dbReference type="ARBA" id="ARBA00023136"/>
    </source>
</evidence>
<comment type="subcellular location">
    <subcellularLocation>
        <location evidence="1">Cell membrane</location>
        <topology evidence="1">Multi-pass membrane protein</topology>
    </subcellularLocation>
</comment>
<dbReference type="PANTHER" id="PTHR38825">
    <property type="entry name" value="LYSINE EXPORTER PROTEIN (LYSE/YGGA)"/>
    <property type="match status" value="1"/>
</dbReference>
<dbReference type="RefSeq" id="WP_379750794.1">
    <property type="nucleotide sequence ID" value="NZ_JBHTCP010000050.1"/>
</dbReference>
<feature type="transmembrane region" description="Helical" evidence="6">
    <location>
        <begin position="6"/>
        <end position="28"/>
    </location>
</feature>
<keyword evidence="5 6" id="KW-0472">Membrane</keyword>
<reference evidence="8" key="1">
    <citation type="journal article" date="2019" name="Int. J. Syst. Evol. Microbiol.">
        <title>The Global Catalogue of Microorganisms (GCM) 10K type strain sequencing project: providing services to taxonomists for standard genome sequencing and annotation.</title>
        <authorList>
            <consortium name="The Broad Institute Genomics Platform"/>
            <consortium name="The Broad Institute Genome Sequencing Center for Infectious Disease"/>
            <person name="Wu L."/>
            <person name="Ma J."/>
        </authorList>
    </citation>
    <scope>NUCLEOTIDE SEQUENCE [LARGE SCALE GENOMIC DNA]</scope>
    <source>
        <strain evidence="8">NBRC 106396</strain>
    </source>
</reference>
<sequence length="210" mass="23891">MHTYLLFIEFIILGISLAAPIGPVKLEMIRQGTTSGFKRAFLTGAGAMTVDLFYMTLIFWGISSFMDVSLLMNFITIAGSALLFYTGLTSVFSTMDEWNQHTFPASKKFTISPYLTGMSLAAANPFILVFWLSVYTSALQKLPDAWENHIQYLFSLTIFFGIFLWNLNLSLALHFFRKFIHVHMLKFISILSGCLLIIYSIVFISSLWRD</sequence>
<feature type="transmembrane region" description="Helical" evidence="6">
    <location>
        <begin position="40"/>
        <end position="62"/>
    </location>
</feature>
<comment type="caution">
    <text evidence="7">The sequence shown here is derived from an EMBL/GenBank/DDBJ whole genome shotgun (WGS) entry which is preliminary data.</text>
</comment>
<evidence type="ECO:0000313" key="8">
    <source>
        <dbReference type="Proteomes" id="UP001596549"/>
    </source>
</evidence>
<name>A0ABW2NUV3_9BACL</name>
<gene>
    <name evidence="7" type="ORF">ACFQPF_16050</name>
</gene>
<evidence type="ECO:0000256" key="6">
    <source>
        <dbReference type="SAM" id="Phobius"/>
    </source>
</evidence>
<evidence type="ECO:0000256" key="2">
    <source>
        <dbReference type="ARBA" id="ARBA00022475"/>
    </source>
</evidence>
<proteinExistence type="predicted"/>
<feature type="transmembrane region" description="Helical" evidence="6">
    <location>
        <begin position="152"/>
        <end position="176"/>
    </location>
</feature>
<keyword evidence="8" id="KW-1185">Reference proteome</keyword>
<evidence type="ECO:0000256" key="4">
    <source>
        <dbReference type="ARBA" id="ARBA00022989"/>
    </source>
</evidence>
<evidence type="ECO:0000313" key="7">
    <source>
        <dbReference type="EMBL" id="MFC7373154.1"/>
    </source>
</evidence>
<feature type="transmembrane region" description="Helical" evidence="6">
    <location>
        <begin position="68"/>
        <end position="92"/>
    </location>
</feature>
<dbReference type="Proteomes" id="UP001596549">
    <property type="component" value="Unassembled WGS sequence"/>
</dbReference>
<keyword evidence="2" id="KW-1003">Cell membrane</keyword>